<evidence type="ECO:0000313" key="2">
    <source>
        <dbReference type="Proteomes" id="UP000324646"/>
    </source>
</evidence>
<name>A0A5C0SBM2_CRATE</name>
<dbReference type="OrthoDB" id="1683192at2"/>
<dbReference type="AlphaFoldDB" id="A0A5C0SBM2"/>
<sequence length="207" mass="24098">MIVKILNKEIKLSNKVESVEEIFKIIKESLVSTSYFFSHMRIDGKDVYENHEIYLKKNIDKINMVEVEVKTIEGFTVEVALSIYEYLERAIPEIEILAKEFYSNDSQGIWTKFNQFLEGMTWIQQAIASIDNYKIKKEVEFYKQWNEVVAIFLKVNEELLNIQEGINNGDLIIIADLLSYEIIPILESMKLKLSNIFGNGVRTNAIN</sequence>
<dbReference type="EMBL" id="CP042243">
    <property type="protein sequence ID" value="QEK11312.1"/>
    <property type="molecule type" value="Genomic_DNA"/>
</dbReference>
<dbReference type="Proteomes" id="UP000324646">
    <property type="component" value="Chromosome"/>
</dbReference>
<organism evidence="1 2">
    <name type="scientific">Crassaminicella thermophila</name>
    <dbReference type="NCBI Taxonomy" id="2599308"/>
    <lineage>
        <taxon>Bacteria</taxon>
        <taxon>Bacillati</taxon>
        <taxon>Bacillota</taxon>
        <taxon>Clostridia</taxon>
        <taxon>Eubacteriales</taxon>
        <taxon>Clostridiaceae</taxon>
        <taxon>Crassaminicella</taxon>
    </lineage>
</organism>
<proteinExistence type="predicted"/>
<keyword evidence="2" id="KW-1185">Reference proteome</keyword>
<gene>
    <name evidence="1" type="ORF">FQB35_02410</name>
</gene>
<protein>
    <submittedName>
        <fullName evidence="1">Uncharacterized protein</fullName>
    </submittedName>
</protein>
<evidence type="ECO:0000313" key="1">
    <source>
        <dbReference type="EMBL" id="QEK11312.1"/>
    </source>
</evidence>
<reference evidence="1 2" key="1">
    <citation type="submission" date="2019-07" db="EMBL/GenBank/DDBJ databases">
        <title>Complete genome of Crassaminicella thermophila SY095.</title>
        <authorList>
            <person name="Li X."/>
        </authorList>
    </citation>
    <scope>NUCLEOTIDE SEQUENCE [LARGE SCALE GENOMIC DNA]</scope>
    <source>
        <strain evidence="1 2">SY095</strain>
    </source>
</reference>
<accession>A0A5C0SBM2</accession>
<dbReference type="KEGG" id="crs:FQB35_02410"/>
<dbReference type="RefSeq" id="WP_148808385.1">
    <property type="nucleotide sequence ID" value="NZ_CP042243.1"/>
</dbReference>